<dbReference type="Gene3D" id="2.60.120.10">
    <property type="entry name" value="Jelly Rolls"/>
    <property type="match status" value="1"/>
</dbReference>
<gene>
    <name evidence="2" type="ordered locus">Spiaf_2655</name>
</gene>
<dbReference type="Proteomes" id="UP000007383">
    <property type="component" value="Chromosome"/>
</dbReference>
<dbReference type="SUPFAM" id="SSF51206">
    <property type="entry name" value="cAMP-binding domain-like"/>
    <property type="match status" value="1"/>
</dbReference>
<dbReference type="InterPro" id="IPR054204">
    <property type="entry name" value="DUF6909"/>
</dbReference>
<accession>H9UMD8</accession>
<dbReference type="SMART" id="SM00100">
    <property type="entry name" value="cNMP"/>
    <property type="match status" value="1"/>
</dbReference>
<dbReference type="RefSeq" id="WP_014456663.1">
    <property type="nucleotide sequence ID" value="NC_017098.1"/>
</dbReference>
<proteinExistence type="predicted"/>
<evidence type="ECO:0000313" key="3">
    <source>
        <dbReference type="Proteomes" id="UP000007383"/>
    </source>
</evidence>
<dbReference type="Pfam" id="PF00027">
    <property type="entry name" value="cNMP_binding"/>
    <property type="match status" value="1"/>
</dbReference>
<dbReference type="InterPro" id="IPR018490">
    <property type="entry name" value="cNMP-bd_dom_sf"/>
</dbReference>
<dbReference type="EMBL" id="CP003282">
    <property type="protein sequence ID" value="AFG38681.1"/>
    <property type="molecule type" value="Genomic_DNA"/>
</dbReference>
<organism evidence="2 3">
    <name type="scientific">Spirochaeta africana (strain ATCC 700263 / DSM 8902 / Z-7692)</name>
    <dbReference type="NCBI Taxonomy" id="889378"/>
    <lineage>
        <taxon>Bacteria</taxon>
        <taxon>Pseudomonadati</taxon>
        <taxon>Spirochaetota</taxon>
        <taxon>Spirochaetia</taxon>
        <taxon>Spirochaetales</taxon>
        <taxon>Spirochaetaceae</taxon>
        <taxon>Spirochaeta</taxon>
    </lineage>
</organism>
<dbReference type="Pfam" id="PF21850">
    <property type="entry name" value="DUF6909"/>
    <property type="match status" value="1"/>
</dbReference>
<feature type="domain" description="Cyclic nucleotide-binding" evidence="1">
    <location>
        <begin position="14"/>
        <end position="122"/>
    </location>
</feature>
<dbReference type="OrthoDB" id="9776951at2"/>
<evidence type="ECO:0000259" key="1">
    <source>
        <dbReference type="PROSITE" id="PS50042"/>
    </source>
</evidence>
<dbReference type="HOGENOM" id="CLU_415560_0_0_12"/>
<sequence length="690" mass="77901">MNEHVIQLLRRVIPFRFLPVEYKQYLAERLVREEYHAGDIIIQQHDTTDASVYLIESGSVDALDITDGGTVRVNSIHTDHYFGEWEPLFRIPRRLRITAREHTVCYRLDGDTFLQILQDSAEFSLAFGTTLRDKQGIFAAFDRFKTALLRSVDKGHISVAAMVGYYRELEPALHPRLADRRCIDIAALNYAVRRLPANLTRTFALLLTDELPAVYQHPEKYFPAIDTAARRRDIWELLPGKNLVLLRSGLSDLTDMLTCLCLYAVEAEKIRDRLDRPEMLAAIDAWLTDNPETRDLQAIQGFLEGLAFRPDEAAGLLQIWQEDTVSRLSDVLRHREMFSIDVRKQTNNWNSRRTDLWTAQVAQATRELLGCDPSEMAEDIRVHIISSNTHSVSNCLSPWFPRNAQEILDWAESVAHPVLGESWEHAGDQLYALVREYFRACPEQQQAYQAEGRRHGILSLRETASTGIQVQLIDCSRLAGIGIDPDVTPVPAGSKDFIVNIDYAFGEQAEHIMRNLAILFGRNVCSINFLGKAGALLGRRGDVLAPTAFIEQTSDMFQPVPAPSQAALKDLQHRLPGRQVHPGPMLTVEGTLLQNSMMLHFYHSIWGCTGIEMEGTHYYRQVLESTQIGVIPEDVDLRFFYYVSDLPMDHGSSLAARMGPAEGVPPLYAITRHILSEIFSSSGQAPAQPV</sequence>
<dbReference type="PATRIC" id="fig|889378.3.peg.2629"/>
<dbReference type="CDD" id="cd00038">
    <property type="entry name" value="CAP_ED"/>
    <property type="match status" value="1"/>
</dbReference>
<reference evidence="3" key="1">
    <citation type="journal article" date="2013" name="Stand. Genomic Sci.">
        <title>Complete genome sequence of the halophilic bacterium Spirochaeta africana type strain (Z-7692(T)) from the alkaline Lake Magadi in the East African Rift.</title>
        <authorList>
            <person name="Liolos K."/>
            <person name="Abt B."/>
            <person name="Scheuner C."/>
            <person name="Teshima H."/>
            <person name="Held B."/>
            <person name="Lapidus A."/>
            <person name="Nolan M."/>
            <person name="Lucas S."/>
            <person name="Deshpande S."/>
            <person name="Cheng J.F."/>
            <person name="Tapia R."/>
            <person name="Goodwin L.A."/>
            <person name="Pitluck S."/>
            <person name="Pagani I."/>
            <person name="Ivanova N."/>
            <person name="Mavromatis K."/>
            <person name="Mikhailova N."/>
            <person name="Huntemann M."/>
            <person name="Pati A."/>
            <person name="Chen A."/>
            <person name="Palaniappan K."/>
            <person name="Land M."/>
            <person name="Rohde M."/>
            <person name="Tindall B.J."/>
            <person name="Detter J.C."/>
            <person name="Goker M."/>
            <person name="Bristow J."/>
            <person name="Eisen J.A."/>
            <person name="Markowitz V."/>
            <person name="Hugenholtz P."/>
            <person name="Woyke T."/>
            <person name="Klenk H.P."/>
            <person name="Kyrpides N.C."/>
        </authorList>
    </citation>
    <scope>NUCLEOTIDE SEQUENCE</scope>
    <source>
        <strain evidence="3">ATCC 700263 / DSM 8902 / Z-7692</strain>
    </source>
</reference>
<dbReference type="STRING" id="889378.Spiaf_2655"/>
<dbReference type="PROSITE" id="PS50042">
    <property type="entry name" value="CNMP_BINDING_3"/>
    <property type="match status" value="1"/>
</dbReference>
<dbReference type="KEGG" id="sfc:Spiaf_2655"/>
<evidence type="ECO:0000313" key="2">
    <source>
        <dbReference type="EMBL" id="AFG38681.1"/>
    </source>
</evidence>
<dbReference type="AlphaFoldDB" id="H9UMD8"/>
<dbReference type="InterPro" id="IPR000595">
    <property type="entry name" value="cNMP-bd_dom"/>
</dbReference>
<name>H9UMD8_SPIAZ</name>
<dbReference type="InterPro" id="IPR014710">
    <property type="entry name" value="RmlC-like_jellyroll"/>
</dbReference>
<protein>
    <submittedName>
        <fullName evidence="2">Cyclic nucleotide-binding protein</fullName>
    </submittedName>
</protein>
<keyword evidence="3" id="KW-1185">Reference proteome</keyword>
<dbReference type="eggNOG" id="COG0664">
    <property type="taxonomic scope" value="Bacteria"/>
</dbReference>